<gene>
    <name evidence="5" type="ordered locus">KVU_0786</name>
</gene>
<dbReference type="InterPro" id="IPR011711">
    <property type="entry name" value="GntR_C"/>
</dbReference>
<dbReference type="PROSITE" id="PS50949">
    <property type="entry name" value="HTH_GNTR"/>
    <property type="match status" value="1"/>
</dbReference>
<feature type="domain" description="HTH gntR-type" evidence="4">
    <location>
        <begin position="2"/>
        <end position="69"/>
    </location>
</feature>
<protein>
    <submittedName>
        <fullName evidence="5">Transcriptional regulator, GntR family protein</fullName>
    </submittedName>
</protein>
<dbReference type="HOGENOM" id="CLU_017584_5_4_5"/>
<keyword evidence="1" id="KW-0805">Transcription regulation</keyword>
<name>F9Y4Z3_KETVW</name>
<dbReference type="InterPro" id="IPR036388">
    <property type="entry name" value="WH-like_DNA-bd_sf"/>
</dbReference>
<sequence length="209" mass="22945">MIQNELTLVARIRSDILAGVYPPGSDLLQTELAATYGVSRIPVRDALQSLAAQRLVDLVPGRGAQVVALTQADLAEIRDLRLMLECDLLARAIGRADQSAMDDVDFAMKVVAAAIGRTGGQEADWAFHDALYRAADCPRQLAIVQELRPICALYLREYDSKTANTTRWLREHQALVDAFRGRRAEEAKSVLRQHIRATHAQMDAVAAAA</sequence>
<dbReference type="CDD" id="cd07377">
    <property type="entry name" value="WHTH_GntR"/>
    <property type="match status" value="1"/>
</dbReference>
<dbReference type="RefSeq" id="WP_013384078.1">
    <property type="nucleotide sequence ID" value="NC_017384.1"/>
</dbReference>
<dbReference type="SUPFAM" id="SSF46785">
    <property type="entry name" value="Winged helix' DNA-binding domain"/>
    <property type="match status" value="1"/>
</dbReference>
<dbReference type="Pfam" id="PF07729">
    <property type="entry name" value="FCD"/>
    <property type="match status" value="1"/>
</dbReference>
<dbReference type="KEGG" id="kvl:KVU_0786"/>
<dbReference type="Proteomes" id="UP000000692">
    <property type="component" value="Chromosome"/>
</dbReference>
<dbReference type="EMBL" id="CP002018">
    <property type="protein sequence ID" value="AEM40625.1"/>
    <property type="molecule type" value="Genomic_DNA"/>
</dbReference>
<organism evidence="5 6">
    <name type="scientific">Ketogulonicigenium vulgare (strain WSH-001)</name>
    <dbReference type="NCBI Taxonomy" id="759362"/>
    <lineage>
        <taxon>Bacteria</taxon>
        <taxon>Pseudomonadati</taxon>
        <taxon>Pseudomonadota</taxon>
        <taxon>Alphaproteobacteria</taxon>
        <taxon>Rhodobacterales</taxon>
        <taxon>Roseobacteraceae</taxon>
        <taxon>Ketogulonicigenium</taxon>
    </lineage>
</organism>
<dbReference type="InterPro" id="IPR036390">
    <property type="entry name" value="WH_DNA-bd_sf"/>
</dbReference>
<dbReference type="AlphaFoldDB" id="F9Y4Z3"/>
<dbReference type="OrthoDB" id="9028214at2"/>
<dbReference type="PANTHER" id="PTHR43537">
    <property type="entry name" value="TRANSCRIPTIONAL REGULATOR, GNTR FAMILY"/>
    <property type="match status" value="1"/>
</dbReference>
<dbReference type="GO" id="GO:0003677">
    <property type="term" value="F:DNA binding"/>
    <property type="evidence" value="ECO:0007669"/>
    <property type="project" value="UniProtKB-KW"/>
</dbReference>
<evidence type="ECO:0000256" key="2">
    <source>
        <dbReference type="ARBA" id="ARBA00023125"/>
    </source>
</evidence>
<evidence type="ECO:0000256" key="1">
    <source>
        <dbReference type="ARBA" id="ARBA00023015"/>
    </source>
</evidence>
<evidence type="ECO:0000256" key="3">
    <source>
        <dbReference type="ARBA" id="ARBA00023163"/>
    </source>
</evidence>
<dbReference type="SMART" id="SM00895">
    <property type="entry name" value="FCD"/>
    <property type="match status" value="1"/>
</dbReference>
<dbReference type="PANTHER" id="PTHR43537:SF41">
    <property type="entry name" value="TRANSCRIPTIONAL REGULATORY PROTEIN"/>
    <property type="match status" value="1"/>
</dbReference>
<dbReference type="GO" id="GO:0003700">
    <property type="term" value="F:DNA-binding transcription factor activity"/>
    <property type="evidence" value="ECO:0007669"/>
    <property type="project" value="InterPro"/>
</dbReference>
<dbReference type="Gene3D" id="1.20.120.530">
    <property type="entry name" value="GntR ligand-binding domain-like"/>
    <property type="match status" value="1"/>
</dbReference>
<proteinExistence type="predicted"/>
<evidence type="ECO:0000313" key="6">
    <source>
        <dbReference type="Proteomes" id="UP000000692"/>
    </source>
</evidence>
<dbReference type="Gene3D" id="1.10.10.10">
    <property type="entry name" value="Winged helix-like DNA-binding domain superfamily/Winged helix DNA-binding domain"/>
    <property type="match status" value="1"/>
</dbReference>
<accession>F9Y4Z3</accession>
<reference evidence="5 6" key="1">
    <citation type="journal article" date="2011" name="J. Bacteriol.">
        <title>Complete genome sequence of the industrial strain Ketogulonicigenium vulgare WSH-001.</title>
        <authorList>
            <person name="Liu L."/>
            <person name="Li Y."/>
            <person name="Zhang J."/>
            <person name="Zhou Z."/>
            <person name="Liu J."/>
            <person name="Li X."/>
            <person name="Zhou J."/>
            <person name="Du G."/>
            <person name="Wang L."/>
            <person name="Chen J."/>
        </authorList>
    </citation>
    <scope>NUCLEOTIDE SEQUENCE [LARGE SCALE GENOMIC DNA]</scope>
    <source>
        <strain evidence="5 6">WSH-001</strain>
    </source>
</reference>
<dbReference type="Pfam" id="PF00392">
    <property type="entry name" value="GntR"/>
    <property type="match status" value="1"/>
</dbReference>
<dbReference type="InterPro" id="IPR008920">
    <property type="entry name" value="TF_FadR/GntR_C"/>
</dbReference>
<dbReference type="SUPFAM" id="SSF48008">
    <property type="entry name" value="GntR ligand-binding domain-like"/>
    <property type="match status" value="1"/>
</dbReference>
<dbReference type="eggNOG" id="COG1802">
    <property type="taxonomic scope" value="Bacteria"/>
</dbReference>
<keyword evidence="3" id="KW-0804">Transcription</keyword>
<keyword evidence="6" id="KW-1185">Reference proteome</keyword>
<evidence type="ECO:0000313" key="5">
    <source>
        <dbReference type="EMBL" id="AEM40625.1"/>
    </source>
</evidence>
<evidence type="ECO:0000259" key="4">
    <source>
        <dbReference type="PROSITE" id="PS50949"/>
    </source>
</evidence>
<dbReference type="InterPro" id="IPR000524">
    <property type="entry name" value="Tscrpt_reg_HTH_GntR"/>
</dbReference>
<keyword evidence="2" id="KW-0238">DNA-binding</keyword>
<dbReference type="SMART" id="SM00345">
    <property type="entry name" value="HTH_GNTR"/>
    <property type="match status" value="1"/>
</dbReference>